<protein>
    <submittedName>
        <fullName evidence="2">Transposase zinc-binding domain-containing protein</fullName>
    </submittedName>
</protein>
<dbReference type="AlphaFoldDB" id="A0A9X3X8L6"/>
<dbReference type="Pfam" id="PF14319">
    <property type="entry name" value="Zn_Tnp_IS91"/>
    <property type="match status" value="1"/>
</dbReference>
<keyword evidence="3" id="KW-1185">Reference proteome</keyword>
<evidence type="ECO:0000313" key="2">
    <source>
        <dbReference type="EMBL" id="MDC3984183.1"/>
    </source>
</evidence>
<proteinExistence type="predicted"/>
<evidence type="ECO:0000313" key="3">
    <source>
        <dbReference type="Proteomes" id="UP001151081"/>
    </source>
</evidence>
<reference evidence="2 3" key="1">
    <citation type="submission" date="2021-04" db="EMBL/GenBank/DDBJ databases">
        <title>Genome analysis of Polyangium sp.</title>
        <authorList>
            <person name="Li Y."/>
            <person name="Wang J."/>
        </authorList>
    </citation>
    <scope>NUCLEOTIDE SEQUENCE [LARGE SCALE GENOMIC DNA]</scope>
    <source>
        <strain evidence="2 3">SDU14</strain>
    </source>
</reference>
<gene>
    <name evidence="2" type="ORF">KEG57_26985</name>
</gene>
<dbReference type="InterPro" id="IPR026889">
    <property type="entry name" value="Zn_Tnp"/>
</dbReference>
<feature type="domain" description="Transposase zinc-binding" evidence="1">
    <location>
        <begin position="6"/>
        <end position="57"/>
    </location>
</feature>
<name>A0A9X3X8L6_9BACT</name>
<sequence length="68" mass="7762">MEAIGSLPRFVVREVEAYLRCGILEYGFIRVECEACGFERRVAFSCKRRGFCPSCLGPRGEPRRRSST</sequence>
<comment type="caution">
    <text evidence="2">The sequence shown here is derived from an EMBL/GenBank/DDBJ whole genome shotgun (WGS) entry which is preliminary data.</text>
</comment>
<organism evidence="2 3">
    <name type="scientific">Polyangium jinanense</name>
    <dbReference type="NCBI Taxonomy" id="2829994"/>
    <lineage>
        <taxon>Bacteria</taxon>
        <taxon>Pseudomonadati</taxon>
        <taxon>Myxococcota</taxon>
        <taxon>Polyangia</taxon>
        <taxon>Polyangiales</taxon>
        <taxon>Polyangiaceae</taxon>
        <taxon>Polyangium</taxon>
    </lineage>
</organism>
<dbReference type="Proteomes" id="UP001151081">
    <property type="component" value="Unassembled WGS sequence"/>
</dbReference>
<dbReference type="EMBL" id="JAGTJJ010000019">
    <property type="protein sequence ID" value="MDC3984183.1"/>
    <property type="molecule type" value="Genomic_DNA"/>
</dbReference>
<evidence type="ECO:0000259" key="1">
    <source>
        <dbReference type="Pfam" id="PF14319"/>
    </source>
</evidence>
<accession>A0A9X3X8L6</accession>